<gene>
    <name evidence="9" type="ORF">HAX54_012456</name>
</gene>
<dbReference type="Pfam" id="PF06775">
    <property type="entry name" value="Seipin"/>
    <property type="match status" value="1"/>
</dbReference>
<proteinExistence type="predicted"/>
<sequence>MEDKQSNKQANDGDLFNEVMEEFPFDDCTDIFSDAETGESEDGVNPNQSLGNEDIPSPSLRRRRPFSYNDSGNESSNFRHSKNSESYSNSRERKLSFSRKLMAEEKDTNGSLNNIENSKSMQLDLSTESRKGSVDEENKEIPTVMNANSVMIHKSNGDSSLLEEDSVITNVNNDGIDNSEVVNSHLRGSDDSSSNILFDLANLVIKAVGFQVSMLITIVSLMIKLITFPIWVIYSSYMFVMDPFQIMRRGKRYVIRKFMRSSGFVFGKMLNFVSGWLKEQSSVWRLGLQLGWGCLWSVYVCVVLVGLLVSAFIMGGILMRIMVEDPMRMKEPLNFDYTAKSPVAYVPIIRSPGVTCGVDSKEQVEVGMVDRAIPPNYKLQVTVSLMLPESDYNRNLGIFQVRVDFLTANGKVLASSRRPCMLQFKSNPIRLFSTFLKAAPLVTGYTSESQTLKVDLKGFSEGFIPTACLRVIIEQRAEFQPGGGIPEIYTASLTLESELPFLKRMLWYWKTTLFVWVSMTLFTMELLFALLCCKPLIIPRLRLRHDPNSRTGSQNNPPIGR</sequence>
<feature type="region of interest" description="Disordered" evidence="7">
    <location>
        <begin position="1"/>
        <end position="20"/>
    </location>
</feature>
<keyword evidence="3" id="KW-0256">Endoplasmic reticulum</keyword>
<evidence type="ECO:0000313" key="10">
    <source>
        <dbReference type="Proteomes" id="UP000823775"/>
    </source>
</evidence>
<feature type="transmembrane region" description="Helical" evidence="8">
    <location>
        <begin position="212"/>
        <end position="237"/>
    </location>
</feature>
<evidence type="ECO:0000256" key="3">
    <source>
        <dbReference type="ARBA" id="ARBA00022824"/>
    </source>
</evidence>
<feature type="compositionally biased region" description="Basic and acidic residues" evidence="7">
    <location>
        <begin position="127"/>
        <end position="137"/>
    </location>
</feature>
<name>A0ABS8TKR0_DATST</name>
<dbReference type="CDD" id="cd23995">
    <property type="entry name" value="Seipin_BSCL2_like"/>
    <property type="match status" value="1"/>
</dbReference>
<evidence type="ECO:0000256" key="4">
    <source>
        <dbReference type="ARBA" id="ARBA00022989"/>
    </source>
</evidence>
<evidence type="ECO:0008006" key="11">
    <source>
        <dbReference type="Google" id="ProtNLM"/>
    </source>
</evidence>
<feature type="compositionally biased region" description="Polar residues" evidence="7">
    <location>
        <begin position="68"/>
        <end position="89"/>
    </location>
</feature>
<keyword evidence="2 8" id="KW-0812">Transmembrane</keyword>
<feature type="transmembrane region" description="Helical" evidence="8">
    <location>
        <begin position="513"/>
        <end position="531"/>
    </location>
</feature>
<evidence type="ECO:0000256" key="2">
    <source>
        <dbReference type="ARBA" id="ARBA00022692"/>
    </source>
</evidence>
<dbReference type="EMBL" id="JACEIK010001723">
    <property type="protein sequence ID" value="MCD7471788.1"/>
    <property type="molecule type" value="Genomic_DNA"/>
</dbReference>
<evidence type="ECO:0000256" key="8">
    <source>
        <dbReference type="SAM" id="Phobius"/>
    </source>
</evidence>
<dbReference type="PANTHER" id="PTHR21212">
    <property type="entry name" value="BERNARDINELLI-SEIP CONGENITAL LIPODYSTROPHY 2 HOMOLOG BSCL2 PROTEIN"/>
    <property type="match status" value="1"/>
</dbReference>
<reference evidence="9 10" key="1">
    <citation type="journal article" date="2021" name="BMC Genomics">
        <title>Datura genome reveals duplications of psychoactive alkaloid biosynthetic genes and high mutation rate following tissue culture.</title>
        <authorList>
            <person name="Rajewski A."/>
            <person name="Carter-House D."/>
            <person name="Stajich J."/>
            <person name="Litt A."/>
        </authorList>
    </citation>
    <scope>NUCLEOTIDE SEQUENCE [LARGE SCALE GENOMIC DNA]</scope>
    <source>
        <strain evidence="9">AR-01</strain>
    </source>
</reference>
<keyword evidence="5" id="KW-0443">Lipid metabolism</keyword>
<keyword evidence="4 8" id="KW-1133">Transmembrane helix</keyword>
<feature type="region of interest" description="Disordered" evidence="7">
    <location>
        <begin position="105"/>
        <end position="137"/>
    </location>
</feature>
<comment type="subcellular location">
    <subcellularLocation>
        <location evidence="1">Endoplasmic reticulum membrane</location>
        <topology evidence="1">Multi-pass membrane protein</topology>
    </subcellularLocation>
</comment>
<keyword evidence="6 8" id="KW-0472">Membrane</keyword>
<evidence type="ECO:0000313" key="9">
    <source>
        <dbReference type="EMBL" id="MCD7471788.1"/>
    </source>
</evidence>
<organism evidence="9 10">
    <name type="scientific">Datura stramonium</name>
    <name type="common">Jimsonweed</name>
    <name type="synonym">Common thornapple</name>
    <dbReference type="NCBI Taxonomy" id="4076"/>
    <lineage>
        <taxon>Eukaryota</taxon>
        <taxon>Viridiplantae</taxon>
        <taxon>Streptophyta</taxon>
        <taxon>Embryophyta</taxon>
        <taxon>Tracheophyta</taxon>
        <taxon>Spermatophyta</taxon>
        <taxon>Magnoliopsida</taxon>
        <taxon>eudicotyledons</taxon>
        <taxon>Gunneridae</taxon>
        <taxon>Pentapetalae</taxon>
        <taxon>asterids</taxon>
        <taxon>lamiids</taxon>
        <taxon>Solanales</taxon>
        <taxon>Solanaceae</taxon>
        <taxon>Solanoideae</taxon>
        <taxon>Datureae</taxon>
        <taxon>Datura</taxon>
    </lineage>
</organism>
<protein>
    <recommendedName>
        <fullName evidence="11">Seipin</fullName>
    </recommendedName>
</protein>
<evidence type="ECO:0000256" key="5">
    <source>
        <dbReference type="ARBA" id="ARBA00023098"/>
    </source>
</evidence>
<comment type="caution">
    <text evidence="9">The sequence shown here is derived from an EMBL/GenBank/DDBJ whole genome shotgun (WGS) entry which is preliminary data.</text>
</comment>
<dbReference type="Proteomes" id="UP000823775">
    <property type="component" value="Unassembled WGS sequence"/>
</dbReference>
<feature type="compositionally biased region" description="Polar residues" evidence="7">
    <location>
        <begin position="109"/>
        <end position="126"/>
    </location>
</feature>
<evidence type="ECO:0000256" key="6">
    <source>
        <dbReference type="ARBA" id="ARBA00023136"/>
    </source>
</evidence>
<feature type="region of interest" description="Disordered" evidence="7">
    <location>
        <begin position="27"/>
        <end position="93"/>
    </location>
</feature>
<dbReference type="PANTHER" id="PTHR21212:SF0">
    <property type="entry name" value="SEIPIN"/>
    <property type="match status" value="1"/>
</dbReference>
<keyword evidence="10" id="KW-1185">Reference proteome</keyword>
<dbReference type="InterPro" id="IPR009617">
    <property type="entry name" value="Seipin"/>
</dbReference>
<evidence type="ECO:0000256" key="7">
    <source>
        <dbReference type="SAM" id="MobiDB-lite"/>
    </source>
</evidence>
<feature type="transmembrane region" description="Helical" evidence="8">
    <location>
        <begin position="297"/>
        <end position="319"/>
    </location>
</feature>
<accession>A0ABS8TKR0</accession>
<evidence type="ECO:0000256" key="1">
    <source>
        <dbReference type="ARBA" id="ARBA00004477"/>
    </source>
</evidence>